<reference evidence="2 3" key="1">
    <citation type="journal article" date="2019" name="Biochem. Eng. J.">
        <title>Metabolic engineering of the marine bacteria Neptunomonas concharum for the production of acetoin and meso-2,3-butanediol from acetate.</title>
        <authorList>
            <person name="Li W."/>
            <person name="Pu N."/>
            <person name="Liu C.-X."/>
            <person name="Yuan Q.-P."/>
            <person name="Li Z.-J."/>
        </authorList>
    </citation>
    <scope>NUCLEOTIDE SEQUENCE [LARGE SCALE GENOMIC DNA]</scope>
    <source>
        <strain evidence="2 3">JCM17730</strain>
    </source>
</reference>
<gene>
    <name evidence="2" type="ORF">F0U83_13870</name>
</gene>
<dbReference type="KEGG" id="ncu:F0U83_13870"/>
<feature type="transmembrane region" description="Helical" evidence="1">
    <location>
        <begin position="21"/>
        <end position="41"/>
    </location>
</feature>
<feature type="transmembrane region" description="Helical" evidence="1">
    <location>
        <begin position="47"/>
        <end position="67"/>
    </location>
</feature>
<keyword evidence="3" id="KW-1185">Reference proteome</keyword>
<name>A0A5P1RDJ7_9GAMM</name>
<evidence type="ECO:0000256" key="1">
    <source>
        <dbReference type="SAM" id="Phobius"/>
    </source>
</evidence>
<protein>
    <submittedName>
        <fullName evidence="2">Uncharacterized protein</fullName>
    </submittedName>
</protein>
<accession>A0A5P1RDJ7</accession>
<keyword evidence="1" id="KW-0812">Transmembrane</keyword>
<sequence length="156" mass="17697">MIFKVHSPNRASYRQDLFSRILLSGLGAVILLVGLLNIYFAAGPGDLPFWAIGLITTLGWHATFTHYRVRVNLQTRKIVLKASSIYPIFYREYNLNDVLGFRVISRGAKNLPYQVVMMCKNGEQVAISNLRYPAYAKQVAQEFADFTHLPVTVDMI</sequence>
<dbReference type="EMBL" id="CP043869">
    <property type="protein sequence ID" value="QEQ97720.1"/>
    <property type="molecule type" value="Genomic_DNA"/>
</dbReference>
<evidence type="ECO:0000313" key="3">
    <source>
        <dbReference type="Proteomes" id="UP000324760"/>
    </source>
</evidence>
<dbReference type="RefSeq" id="WP_138987835.1">
    <property type="nucleotide sequence ID" value="NZ_CP043869.1"/>
</dbReference>
<keyword evidence="1" id="KW-1133">Transmembrane helix</keyword>
<dbReference type="Proteomes" id="UP000324760">
    <property type="component" value="Chromosome"/>
</dbReference>
<organism evidence="2 3">
    <name type="scientific">Neptunomonas concharum</name>
    <dbReference type="NCBI Taxonomy" id="1031538"/>
    <lineage>
        <taxon>Bacteria</taxon>
        <taxon>Pseudomonadati</taxon>
        <taxon>Pseudomonadota</taxon>
        <taxon>Gammaproteobacteria</taxon>
        <taxon>Oceanospirillales</taxon>
        <taxon>Oceanospirillaceae</taxon>
        <taxon>Neptunomonas</taxon>
    </lineage>
</organism>
<evidence type="ECO:0000313" key="2">
    <source>
        <dbReference type="EMBL" id="QEQ97720.1"/>
    </source>
</evidence>
<dbReference type="AlphaFoldDB" id="A0A5P1RDJ7"/>
<proteinExistence type="predicted"/>
<keyword evidence="1" id="KW-0472">Membrane</keyword>
<dbReference type="OrthoDB" id="6309652at2"/>